<comment type="caution">
    <text evidence="1">The sequence shown here is derived from an EMBL/GenBank/DDBJ whole genome shotgun (WGS) entry which is preliminary data.</text>
</comment>
<accession>A0A6L2LUY7</accession>
<name>A0A6L2LUY7_TANCI</name>
<evidence type="ECO:0000313" key="1">
    <source>
        <dbReference type="EMBL" id="GEU65613.1"/>
    </source>
</evidence>
<sequence>MLQEFLEQNIDGAIVGTQVAQVVLSKLCKMLAPGNPSFTPKKKEPNVVMFFGLQASLYSQREKIACLIPFLMWIMLKIWKMFIWLM</sequence>
<dbReference type="AlphaFoldDB" id="A0A6L2LUY7"/>
<proteinExistence type="predicted"/>
<protein>
    <submittedName>
        <fullName evidence="1">Signal recognition particle 54 kDa protein 2</fullName>
    </submittedName>
</protein>
<dbReference type="EMBL" id="BKCJ010005235">
    <property type="protein sequence ID" value="GEU65613.1"/>
    <property type="molecule type" value="Genomic_DNA"/>
</dbReference>
<organism evidence="1">
    <name type="scientific">Tanacetum cinerariifolium</name>
    <name type="common">Dalmatian daisy</name>
    <name type="synonym">Chrysanthemum cinerariifolium</name>
    <dbReference type="NCBI Taxonomy" id="118510"/>
    <lineage>
        <taxon>Eukaryota</taxon>
        <taxon>Viridiplantae</taxon>
        <taxon>Streptophyta</taxon>
        <taxon>Embryophyta</taxon>
        <taxon>Tracheophyta</taxon>
        <taxon>Spermatophyta</taxon>
        <taxon>Magnoliopsida</taxon>
        <taxon>eudicotyledons</taxon>
        <taxon>Gunneridae</taxon>
        <taxon>Pentapetalae</taxon>
        <taxon>asterids</taxon>
        <taxon>campanulids</taxon>
        <taxon>Asterales</taxon>
        <taxon>Asteraceae</taxon>
        <taxon>Asteroideae</taxon>
        <taxon>Anthemideae</taxon>
        <taxon>Anthemidinae</taxon>
        <taxon>Tanacetum</taxon>
    </lineage>
</organism>
<reference evidence="1" key="1">
    <citation type="journal article" date="2019" name="Sci. Rep.">
        <title>Draft genome of Tanacetum cinerariifolium, the natural source of mosquito coil.</title>
        <authorList>
            <person name="Yamashiro T."/>
            <person name="Shiraishi A."/>
            <person name="Satake H."/>
            <person name="Nakayama K."/>
        </authorList>
    </citation>
    <scope>NUCLEOTIDE SEQUENCE</scope>
</reference>
<gene>
    <name evidence="1" type="ORF">Tci_037591</name>
</gene>